<protein>
    <recommendedName>
        <fullName evidence="3">DUF5082 domain-containing protein</fullName>
    </recommendedName>
</protein>
<evidence type="ECO:0000313" key="1">
    <source>
        <dbReference type="EMBL" id="MBG9986326.1"/>
    </source>
</evidence>
<organism evidence="1 2">
    <name type="scientific">Facklamia lactis</name>
    <dbReference type="NCBI Taxonomy" id="2749967"/>
    <lineage>
        <taxon>Bacteria</taxon>
        <taxon>Bacillati</taxon>
        <taxon>Bacillota</taxon>
        <taxon>Bacilli</taxon>
        <taxon>Lactobacillales</taxon>
        <taxon>Aerococcaceae</taxon>
        <taxon>Facklamia</taxon>
    </lineage>
</organism>
<proteinExistence type="predicted"/>
<evidence type="ECO:0000313" key="2">
    <source>
        <dbReference type="Proteomes" id="UP000721415"/>
    </source>
</evidence>
<comment type="caution">
    <text evidence="1">The sequence shown here is derived from an EMBL/GenBank/DDBJ whole genome shotgun (WGS) entry which is preliminary data.</text>
</comment>
<keyword evidence="2" id="KW-1185">Reference proteome</keyword>
<sequence>MSYSIENIQEAQTILITCQKEIESILSALNDIKSLSWMDILGGDFLLSWLKREKIAKVNERVEGLKALLVSARNELKDIDPYLDVVISNTTTDYFWDIGCDNLLTDVRVHEEINQNIERLSTLAGEISLIQQQIESL</sequence>
<name>A0ABS0LSL1_9LACT</name>
<gene>
    <name evidence="1" type="ORF">HZY91_05390</name>
</gene>
<dbReference type="EMBL" id="JACBXQ010000002">
    <property type="protein sequence ID" value="MBG9986326.1"/>
    <property type="molecule type" value="Genomic_DNA"/>
</dbReference>
<accession>A0ABS0LSL1</accession>
<dbReference type="Proteomes" id="UP000721415">
    <property type="component" value="Unassembled WGS sequence"/>
</dbReference>
<reference evidence="1 2" key="1">
    <citation type="submission" date="2020-07" db="EMBL/GenBank/DDBJ databases">
        <title>Facklamia lactis sp. nov., isolated from raw milk.</title>
        <authorList>
            <person name="Doll E.V."/>
            <person name="Huptas C."/>
            <person name="Staib L."/>
            <person name="Wenning M."/>
            <person name="Scherer S."/>
        </authorList>
    </citation>
    <scope>NUCLEOTIDE SEQUENCE [LARGE SCALE GENOMIC DNA]</scope>
    <source>
        <strain evidence="1 2">DSM 111018</strain>
    </source>
</reference>
<evidence type="ECO:0008006" key="3">
    <source>
        <dbReference type="Google" id="ProtNLM"/>
    </source>
</evidence>
<dbReference type="RefSeq" id="WP_197115223.1">
    <property type="nucleotide sequence ID" value="NZ_JACBXQ010000002.1"/>
</dbReference>